<gene>
    <name evidence="2" type="ORF">BT96DRAFT_912963</name>
</gene>
<dbReference type="Proteomes" id="UP000799118">
    <property type="component" value="Unassembled WGS sequence"/>
</dbReference>
<keyword evidence="3" id="KW-1185">Reference proteome</keyword>
<reference evidence="2" key="1">
    <citation type="journal article" date="2019" name="Environ. Microbiol.">
        <title>Fungal ecological strategies reflected in gene transcription - a case study of two litter decomposers.</title>
        <authorList>
            <person name="Barbi F."/>
            <person name="Kohler A."/>
            <person name="Barry K."/>
            <person name="Baskaran P."/>
            <person name="Daum C."/>
            <person name="Fauchery L."/>
            <person name="Ihrmark K."/>
            <person name="Kuo A."/>
            <person name="LaButti K."/>
            <person name="Lipzen A."/>
            <person name="Morin E."/>
            <person name="Grigoriev I.V."/>
            <person name="Henrissat B."/>
            <person name="Lindahl B."/>
            <person name="Martin F."/>
        </authorList>
    </citation>
    <scope>NUCLEOTIDE SEQUENCE</scope>
    <source>
        <strain evidence="2">JB14</strain>
    </source>
</reference>
<proteinExistence type="predicted"/>
<evidence type="ECO:0000313" key="3">
    <source>
        <dbReference type="Proteomes" id="UP000799118"/>
    </source>
</evidence>
<protein>
    <submittedName>
        <fullName evidence="2">Uncharacterized protein</fullName>
    </submittedName>
</protein>
<feature type="region of interest" description="Disordered" evidence="1">
    <location>
        <begin position="1"/>
        <end position="26"/>
    </location>
</feature>
<dbReference type="EMBL" id="ML769386">
    <property type="protein sequence ID" value="KAE9410103.1"/>
    <property type="molecule type" value="Genomic_DNA"/>
</dbReference>
<dbReference type="OrthoDB" id="3010120at2759"/>
<evidence type="ECO:0000256" key="1">
    <source>
        <dbReference type="SAM" id="MobiDB-lite"/>
    </source>
</evidence>
<evidence type="ECO:0000313" key="2">
    <source>
        <dbReference type="EMBL" id="KAE9410103.1"/>
    </source>
</evidence>
<name>A0A6A4IKL3_9AGAR</name>
<feature type="compositionally biased region" description="Polar residues" evidence="1">
    <location>
        <begin position="1"/>
        <end position="13"/>
    </location>
</feature>
<sequence length="116" mass="13118">MSIANSTDTSPRSSYDDKTAIPQSSRNSRYLVRCECPNDKLPAHCQHFDSHYLVRCGCPNDKPPSDPMHFLDDAYHKVWCSSCLCYIRVAARRPGARSAHILELIARVLRPLRGCV</sequence>
<dbReference type="AlphaFoldDB" id="A0A6A4IKL3"/>
<organism evidence="2 3">
    <name type="scientific">Gymnopus androsaceus JB14</name>
    <dbReference type="NCBI Taxonomy" id="1447944"/>
    <lineage>
        <taxon>Eukaryota</taxon>
        <taxon>Fungi</taxon>
        <taxon>Dikarya</taxon>
        <taxon>Basidiomycota</taxon>
        <taxon>Agaricomycotina</taxon>
        <taxon>Agaricomycetes</taxon>
        <taxon>Agaricomycetidae</taxon>
        <taxon>Agaricales</taxon>
        <taxon>Marasmiineae</taxon>
        <taxon>Omphalotaceae</taxon>
        <taxon>Gymnopus</taxon>
    </lineage>
</organism>
<accession>A0A6A4IKL3</accession>